<feature type="repeat" description="ANK" evidence="8">
    <location>
        <begin position="117"/>
        <end position="150"/>
    </location>
</feature>
<evidence type="ECO:0000313" key="10">
    <source>
        <dbReference type="EMBL" id="KAF5402193.1"/>
    </source>
</evidence>
<keyword evidence="9" id="KW-0472">Membrane</keyword>
<dbReference type="Gene3D" id="1.25.40.20">
    <property type="entry name" value="Ankyrin repeat-containing domain"/>
    <property type="match status" value="2"/>
</dbReference>
<feature type="transmembrane region" description="Helical" evidence="9">
    <location>
        <begin position="361"/>
        <end position="381"/>
    </location>
</feature>
<feature type="repeat" description="ANK" evidence="8">
    <location>
        <begin position="41"/>
        <end position="73"/>
    </location>
</feature>
<dbReference type="EMBL" id="LUCH01001964">
    <property type="protein sequence ID" value="KAF5402193.1"/>
    <property type="molecule type" value="Genomic_DNA"/>
</dbReference>
<dbReference type="GO" id="GO:1902495">
    <property type="term" value="C:transmembrane transporter complex"/>
    <property type="evidence" value="ECO:0007669"/>
    <property type="project" value="TreeGrafter"/>
</dbReference>
<keyword evidence="5" id="KW-0406">Ion transport</keyword>
<dbReference type="SMART" id="SM00248">
    <property type="entry name" value="ANK"/>
    <property type="match status" value="6"/>
</dbReference>
<dbReference type="InterPro" id="IPR036770">
    <property type="entry name" value="Ankyrin_rpt-contain_sf"/>
</dbReference>
<feature type="transmembrane region" description="Helical" evidence="9">
    <location>
        <begin position="293"/>
        <end position="314"/>
    </location>
</feature>
<dbReference type="Pfam" id="PF12796">
    <property type="entry name" value="Ank_2"/>
    <property type="match status" value="1"/>
</dbReference>
<keyword evidence="11" id="KW-1185">Reference proteome</keyword>
<dbReference type="SUPFAM" id="SSF48403">
    <property type="entry name" value="Ankyrin repeat"/>
    <property type="match status" value="1"/>
</dbReference>
<dbReference type="AlphaFoldDB" id="A0A8J4T9I6"/>
<feature type="repeat" description="ANK" evidence="8">
    <location>
        <begin position="217"/>
        <end position="249"/>
    </location>
</feature>
<protein>
    <recommendedName>
        <fullName evidence="12">Ion transport domain-containing protein</fullName>
    </recommendedName>
</protein>
<feature type="transmembrane region" description="Helical" evidence="9">
    <location>
        <begin position="460"/>
        <end position="482"/>
    </location>
</feature>
<evidence type="ECO:0000256" key="9">
    <source>
        <dbReference type="SAM" id="Phobius"/>
    </source>
</evidence>
<organism evidence="10 11">
    <name type="scientific">Paragonimus heterotremus</name>
    <dbReference type="NCBI Taxonomy" id="100268"/>
    <lineage>
        <taxon>Eukaryota</taxon>
        <taxon>Metazoa</taxon>
        <taxon>Spiralia</taxon>
        <taxon>Lophotrochozoa</taxon>
        <taxon>Platyhelminthes</taxon>
        <taxon>Trematoda</taxon>
        <taxon>Digenea</taxon>
        <taxon>Plagiorchiida</taxon>
        <taxon>Troglotremata</taxon>
        <taxon>Troglotrematidae</taxon>
        <taxon>Paragonimus</taxon>
    </lineage>
</organism>
<evidence type="ECO:0000256" key="8">
    <source>
        <dbReference type="PROSITE-ProRule" id="PRU00023"/>
    </source>
</evidence>
<keyword evidence="4 8" id="KW-0040">ANK repeat</keyword>
<feature type="repeat" description="ANK" evidence="8">
    <location>
        <begin position="184"/>
        <end position="216"/>
    </location>
</feature>
<evidence type="ECO:0000256" key="2">
    <source>
        <dbReference type="ARBA" id="ARBA00022606"/>
    </source>
</evidence>
<dbReference type="InterPro" id="IPR002110">
    <property type="entry name" value="Ankyrin_rpt"/>
</dbReference>
<evidence type="ECO:0000256" key="6">
    <source>
        <dbReference type="ARBA" id="ARBA00023180"/>
    </source>
</evidence>
<evidence type="ECO:0000256" key="3">
    <source>
        <dbReference type="ARBA" id="ARBA00022737"/>
    </source>
</evidence>
<keyword evidence="2" id="KW-0716">Sensory transduction</keyword>
<keyword evidence="1" id="KW-0813">Transport</keyword>
<reference evidence="10" key="1">
    <citation type="submission" date="2019-05" db="EMBL/GenBank/DDBJ databases">
        <title>Annotation for the trematode Paragonimus heterotremus.</title>
        <authorList>
            <person name="Choi Y.-J."/>
        </authorList>
    </citation>
    <scope>NUCLEOTIDE SEQUENCE</scope>
    <source>
        <strain evidence="10">LC</strain>
    </source>
</reference>
<evidence type="ECO:0008006" key="12">
    <source>
        <dbReference type="Google" id="ProtNLM"/>
    </source>
</evidence>
<dbReference type="PRINTS" id="PR01415">
    <property type="entry name" value="ANKYRIN"/>
</dbReference>
<dbReference type="Proteomes" id="UP000748531">
    <property type="component" value="Unassembled WGS sequence"/>
</dbReference>
<keyword evidence="7" id="KW-0407">Ion channel</keyword>
<dbReference type="GO" id="GO:0022857">
    <property type="term" value="F:transmembrane transporter activity"/>
    <property type="evidence" value="ECO:0007669"/>
    <property type="project" value="TreeGrafter"/>
</dbReference>
<dbReference type="GO" id="GO:0034220">
    <property type="term" value="P:monoatomic ion transmembrane transport"/>
    <property type="evidence" value="ECO:0007669"/>
    <property type="project" value="UniProtKB-KW"/>
</dbReference>
<feature type="transmembrane region" description="Helical" evidence="9">
    <location>
        <begin position="388"/>
        <end position="405"/>
    </location>
</feature>
<gene>
    <name evidence="10" type="ORF">PHET_03901</name>
</gene>
<keyword evidence="9" id="KW-0812">Transmembrane</keyword>
<sequence>MAECPKLVHQSFHFQMELTSFELNNSPEDAGKNLLESKSEEGKTPLMYALCNGSCGVLKYLLQMNANYRATDNDGDNVFYYLPKTKDCGSWKSYELLLQYVEEQGQLSNMLNAKNNQGRTPLHRAAIKGLTETFKLLIRKDGVDPHVQDDSGRSYLHLIVRHADLEAVEEALRLTGEIDVRDEDLESPLFYAVRENLSNVVELLIARKCDVNLQNDELQTPIMIACLLGHTELVPTLYNNGARLDNRDIDEENALLYAIRSKSIDLVKLKTNRGDLLKHDLVRAFLAHKSARLFIPFLTSFIFYALLLAVYSVYMFQNTPPYMHDTGTSGVEYDATNETRNLQKLCSLLRPAKWTTELSKYGLMILALLSLLKEVVQFVLYKRNYFTWENAIEISIYVLAFLITVDTNECMHVTGLREHWQWQSGTIGLMLAWVNLPFFVQRIPFLGVYVSMFKLVLRNLVILLMIFSPFIVAFMMTFHLLLMNQLAFKHRGDALSKIMVMISGEVEFENTMFKRYEQPNAEEYMVYYERCTYALFIVFIIIMPIALTNTLTGIAVGEVSSILREAAMSKLRLTIRTIVSTNELFKAMNVFSSFGICEPLPKFCERKPNLSRFVNKTLFHWFYEFGKESDQVSRAMVVNELTPPTG</sequence>
<keyword evidence="6" id="KW-0325">Glycoprotein</keyword>
<evidence type="ECO:0000256" key="4">
    <source>
        <dbReference type="ARBA" id="ARBA00023043"/>
    </source>
</evidence>
<evidence type="ECO:0000256" key="1">
    <source>
        <dbReference type="ARBA" id="ARBA00022448"/>
    </source>
</evidence>
<name>A0A8J4T9I6_9TREM</name>
<dbReference type="PANTHER" id="PTHR47143">
    <property type="entry name" value="TRANSIENT RECEPTOR POTENTIAL CATION CHANNEL PROTEIN PAINLESS"/>
    <property type="match status" value="1"/>
</dbReference>
<evidence type="ECO:0000256" key="5">
    <source>
        <dbReference type="ARBA" id="ARBA00023065"/>
    </source>
</evidence>
<feature type="transmembrane region" description="Helical" evidence="9">
    <location>
        <begin position="533"/>
        <end position="563"/>
    </location>
</feature>
<dbReference type="Pfam" id="PF00023">
    <property type="entry name" value="Ank"/>
    <property type="match status" value="2"/>
</dbReference>
<evidence type="ECO:0000256" key="7">
    <source>
        <dbReference type="ARBA" id="ARBA00023303"/>
    </source>
</evidence>
<dbReference type="PROSITE" id="PS50297">
    <property type="entry name" value="ANK_REP_REGION"/>
    <property type="match status" value="3"/>
</dbReference>
<comment type="caution">
    <text evidence="10">The sequence shown here is derived from an EMBL/GenBank/DDBJ whole genome shotgun (WGS) entry which is preliminary data.</text>
</comment>
<dbReference type="PANTHER" id="PTHR47143:SF1">
    <property type="entry name" value="ION_TRANS DOMAIN-CONTAINING PROTEIN"/>
    <property type="match status" value="1"/>
</dbReference>
<keyword evidence="9" id="KW-1133">Transmembrane helix</keyword>
<proteinExistence type="predicted"/>
<dbReference type="OrthoDB" id="1661883at2759"/>
<dbReference type="InterPro" id="IPR052076">
    <property type="entry name" value="TRP_cation_channel"/>
</dbReference>
<accession>A0A8J4T9I6</accession>
<evidence type="ECO:0000313" key="11">
    <source>
        <dbReference type="Proteomes" id="UP000748531"/>
    </source>
</evidence>
<dbReference type="PROSITE" id="PS50088">
    <property type="entry name" value="ANK_REPEAT"/>
    <property type="match status" value="4"/>
</dbReference>
<keyword evidence="3" id="KW-0677">Repeat</keyword>